<organism evidence="1 2">
    <name type="scientific">Campylobacter sputorum subsp. sputorum</name>
    <dbReference type="NCBI Taxonomy" id="32024"/>
    <lineage>
        <taxon>Bacteria</taxon>
        <taxon>Pseudomonadati</taxon>
        <taxon>Campylobacterota</taxon>
        <taxon>Epsilonproteobacteria</taxon>
        <taxon>Campylobacterales</taxon>
        <taxon>Campylobacteraceae</taxon>
        <taxon>Campylobacter</taxon>
    </lineage>
</organism>
<proteinExistence type="predicted"/>
<sequence length="50" mass="5647">MNEEQISQALNGYLDGSYGGELKIVMKVEAQKLTKEEIQSVAKYIQTLKK</sequence>
<dbReference type="Proteomes" id="UP000254920">
    <property type="component" value="Unassembled WGS sequence"/>
</dbReference>
<keyword evidence="2" id="KW-1185">Reference proteome</keyword>
<dbReference type="GO" id="GO:0009055">
    <property type="term" value="F:electron transfer activity"/>
    <property type="evidence" value="ECO:0007669"/>
    <property type="project" value="InterPro"/>
</dbReference>
<protein>
    <submittedName>
        <fullName evidence="1">Low-potential cytochrome c</fullName>
    </submittedName>
</protein>
<dbReference type="Gene3D" id="1.10.760.10">
    <property type="entry name" value="Cytochrome c-like domain"/>
    <property type="match status" value="1"/>
</dbReference>
<accession>A0A381DKE7</accession>
<dbReference type="STRING" id="32024.GCA_000788295_01586"/>
<reference evidence="1 2" key="1">
    <citation type="submission" date="2018-06" db="EMBL/GenBank/DDBJ databases">
        <authorList>
            <consortium name="Pathogen Informatics"/>
            <person name="Doyle S."/>
        </authorList>
    </citation>
    <scope>NUCLEOTIDE SEQUENCE [LARGE SCALE GENOMIC DNA]</scope>
    <source>
        <strain evidence="1 2">NCTC12475</strain>
    </source>
</reference>
<dbReference type="GO" id="GO:0020037">
    <property type="term" value="F:heme binding"/>
    <property type="evidence" value="ECO:0007669"/>
    <property type="project" value="InterPro"/>
</dbReference>
<dbReference type="EMBL" id="UFVD01000001">
    <property type="protein sequence ID" value="SUX11173.1"/>
    <property type="molecule type" value="Genomic_DNA"/>
</dbReference>
<name>A0A381DKE7_9BACT</name>
<evidence type="ECO:0000313" key="2">
    <source>
        <dbReference type="Proteomes" id="UP000254920"/>
    </source>
</evidence>
<evidence type="ECO:0000313" key="1">
    <source>
        <dbReference type="EMBL" id="SUX11173.1"/>
    </source>
</evidence>
<gene>
    <name evidence="1" type="primary">cyf_2</name>
    <name evidence="1" type="ORF">NCTC12475_01388</name>
</gene>
<dbReference type="InterPro" id="IPR036909">
    <property type="entry name" value="Cyt_c-like_dom_sf"/>
</dbReference>
<dbReference type="AlphaFoldDB" id="A0A381DKE7"/>